<reference evidence="2 3" key="1">
    <citation type="journal article" date="2023" name="G3 (Bethesda)">
        <title>A chromosome-length genome assembly and annotation of blackberry (Rubus argutus, cv. 'Hillquist').</title>
        <authorList>
            <person name="Bruna T."/>
            <person name="Aryal R."/>
            <person name="Dudchenko O."/>
            <person name="Sargent D.J."/>
            <person name="Mead D."/>
            <person name="Buti M."/>
            <person name="Cavallini A."/>
            <person name="Hytonen T."/>
            <person name="Andres J."/>
            <person name="Pham M."/>
            <person name="Weisz D."/>
            <person name="Mascagni F."/>
            <person name="Usai G."/>
            <person name="Natali L."/>
            <person name="Bassil N."/>
            <person name="Fernandez G.E."/>
            <person name="Lomsadze A."/>
            <person name="Armour M."/>
            <person name="Olukolu B."/>
            <person name="Poorten T."/>
            <person name="Britton C."/>
            <person name="Davik J."/>
            <person name="Ashrafi H."/>
            <person name="Aiden E.L."/>
            <person name="Borodovsky M."/>
            <person name="Worthington M."/>
        </authorList>
    </citation>
    <scope>NUCLEOTIDE SEQUENCE [LARGE SCALE GENOMIC DNA]</scope>
    <source>
        <strain evidence="2">PI 553951</strain>
    </source>
</reference>
<feature type="transmembrane region" description="Helical" evidence="1">
    <location>
        <begin position="15"/>
        <end position="34"/>
    </location>
</feature>
<dbReference type="AlphaFoldDB" id="A0AAW1WYL6"/>
<keyword evidence="1" id="KW-1133">Transmembrane helix</keyword>
<keyword evidence="1" id="KW-0812">Transmembrane</keyword>
<gene>
    <name evidence="2" type="ORF">M0R45_026878</name>
</gene>
<evidence type="ECO:0000313" key="2">
    <source>
        <dbReference type="EMBL" id="KAK9929795.1"/>
    </source>
</evidence>
<dbReference type="Proteomes" id="UP001457282">
    <property type="component" value="Unassembled WGS sequence"/>
</dbReference>
<keyword evidence="1" id="KW-0472">Membrane</keyword>
<name>A0AAW1WYL6_RUBAR</name>
<sequence length="100" mass="11359">MTRKKFGKHGCQGSLLSLIAFWIWKASVALYLMAKHGVLAGEDGMQFDLFKFKKPYGIIELSIAQLSFHFLSVAAPFLTIHEDFDEWFDLFLEDSAGLKV</sequence>
<organism evidence="2 3">
    <name type="scientific">Rubus argutus</name>
    <name type="common">Southern blackberry</name>
    <dbReference type="NCBI Taxonomy" id="59490"/>
    <lineage>
        <taxon>Eukaryota</taxon>
        <taxon>Viridiplantae</taxon>
        <taxon>Streptophyta</taxon>
        <taxon>Embryophyta</taxon>
        <taxon>Tracheophyta</taxon>
        <taxon>Spermatophyta</taxon>
        <taxon>Magnoliopsida</taxon>
        <taxon>eudicotyledons</taxon>
        <taxon>Gunneridae</taxon>
        <taxon>Pentapetalae</taxon>
        <taxon>rosids</taxon>
        <taxon>fabids</taxon>
        <taxon>Rosales</taxon>
        <taxon>Rosaceae</taxon>
        <taxon>Rosoideae</taxon>
        <taxon>Rosoideae incertae sedis</taxon>
        <taxon>Rubus</taxon>
    </lineage>
</organism>
<keyword evidence="3" id="KW-1185">Reference proteome</keyword>
<evidence type="ECO:0000256" key="1">
    <source>
        <dbReference type="SAM" id="Phobius"/>
    </source>
</evidence>
<dbReference type="EMBL" id="JBEDUW010000005">
    <property type="protein sequence ID" value="KAK9929795.1"/>
    <property type="molecule type" value="Genomic_DNA"/>
</dbReference>
<protein>
    <submittedName>
        <fullName evidence="2">Uncharacterized protein</fullName>
    </submittedName>
</protein>
<comment type="caution">
    <text evidence="2">The sequence shown here is derived from an EMBL/GenBank/DDBJ whole genome shotgun (WGS) entry which is preliminary data.</text>
</comment>
<feature type="transmembrane region" description="Helical" evidence="1">
    <location>
        <begin position="55"/>
        <end position="78"/>
    </location>
</feature>
<accession>A0AAW1WYL6</accession>
<proteinExistence type="predicted"/>
<evidence type="ECO:0000313" key="3">
    <source>
        <dbReference type="Proteomes" id="UP001457282"/>
    </source>
</evidence>